<dbReference type="InterPro" id="IPR001650">
    <property type="entry name" value="Helicase_C-like"/>
</dbReference>
<dbReference type="PANTHER" id="PTHR47957:SF3">
    <property type="entry name" value="ATP-DEPENDENT HELICASE HRQ1"/>
    <property type="match status" value="1"/>
</dbReference>
<keyword evidence="4" id="KW-0347">Helicase</keyword>
<dbReference type="GO" id="GO:0036297">
    <property type="term" value="P:interstrand cross-link repair"/>
    <property type="evidence" value="ECO:0007669"/>
    <property type="project" value="TreeGrafter"/>
</dbReference>
<dbReference type="RefSeq" id="WP_114472638.1">
    <property type="nucleotide sequence ID" value="NZ_QPJK01000018.1"/>
</dbReference>
<dbReference type="InterPro" id="IPR011545">
    <property type="entry name" value="DEAD/DEAH_box_helicase_dom"/>
</dbReference>
<protein>
    <submittedName>
        <fullName evidence="4">Helicase-like protein</fullName>
    </submittedName>
</protein>
<evidence type="ECO:0000313" key="5">
    <source>
        <dbReference type="Proteomes" id="UP000252884"/>
    </source>
</evidence>
<dbReference type="GO" id="GO:0043138">
    <property type="term" value="F:3'-5' DNA helicase activity"/>
    <property type="evidence" value="ECO:0007669"/>
    <property type="project" value="TreeGrafter"/>
</dbReference>
<dbReference type="SUPFAM" id="SSF52540">
    <property type="entry name" value="P-loop containing nucleoside triphosphate hydrolases"/>
    <property type="match status" value="2"/>
</dbReference>
<dbReference type="InterPro" id="IPR027417">
    <property type="entry name" value="P-loop_NTPase"/>
</dbReference>
<dbReference type="GO" id="GO:0006289">
    <property type="term" value="P:nucleotide-excision repair"/>
    <property type="evidence" value="ECO:0007669"/>
    <property type="project" value="TreeGrafter"/>
</dbReference>
<dbReference type="Pfam" id="PF00271">
    <property type="entry name" value="Helicase_C"/>
    <property type="match status" value="1"/>
</dbReference>
<dbReference type="OrthoDB" id="9815222at2"/>
<evidence type="ECO:0000256" key="2">
    <source>
        <dbReference type="ARBA" id="ARBA00022840"/>
    </source>
</evidence>
<comment type="caution">
    <text evidence="4">The sequence shown here is derived from an EMBL/GenBank/DDBJ whole genome shotgun (WGS) entry which is preliminary data.</text>
</comment>
<keyword evidence="1" id="KW-0547">Nucleotide-binding</keyword>
<dbReference type="Pfam" id="PF00270">
    <property type="entry name" value="DEAD"/>
    <property type="match status" value="1"/>
</dbReference>
<dbReference type="EMBL" id="QPJK01000018">
    <property type="protein sequence ID" value="RCW63651.1"/>
    <property type="molecule type" value="Genomic_DNA"/>
</dbReference>
<keyword evidence="4" id="KW-0378">Hydrolase</keyword>
<name>A0A368X6L1_9BURK</name>
<evidence type="ECO:0000259" key="3">
    <source>
        <dbReference type="PROSITE" id="PS51192"/>
    </source>
</evidence>
<dbReference type="Gene3D" id="3.40.50.300">
    <property type="entry name" value="P-loop containing nucleotide triphosphate hydrolases"/>
    <property type="match status" value="3"/>
</dbReference>
<dbReference type="Proteomes" id="UP000252884">
    <property type="component" value="Unassembled WGS sequence"/>
</dbReference>
<dbReference type="PANTHER" id="PTHR47957">
    <property type="entry name" value="ATP-DEPENDENT HELICASE HRQ1"/>
    <property type="match status" value="1"/>
</dbReference>
<dbReference type="PROSITE" id="PS51192">
    <property type="entry name" value="HELICASE_ATP_BIND_1"/>
    <property type="match status" value="1"/>
</dbReference>
<keyword evidence="2" id="KW-0067">ATP-binding</keyword>
<sequence>MIDPIGSLERVREFWLSYLDTAFRIADPDLAEARRRLLRSPGALTTELFLEPVARYMESEHALEDLLKLKGSGNPLEAFSHDERRAFIELALSGLFPGKATKSGELRRARFFKPYRHQMDMLAKGVLFGSPGIVTSGTGSGKTESFMLPLLAALSKEAVHWPEPLRPASPTRWFTRGGTFLPRRDFEHPKRPMAVRALLLYPMNALVEDQMGRLRKTFDSPEAHAVMDDRFRGNRVFFGRYTGQAPVTGHLDHPRLAGDPDEVRRRATRIEKLATAMKDLDDDQDTARRYDARGAAEARQSGVEPPEPTRYMFPSLDGGELVSRWDMQMSPPDILVTNTSMLATMLVRDVEAPIWDATRKWLRSSPEAYFFLILDELHLIRGSSGAEVVGLLRTLIARLDLHLPEMRHKLRVLASSASLPTEGAEADETAQYLQDFFGTFGTSAAPGLMGDASRETWLGAVVKGTPVHEPPTAHAQLPTKPFVALVDTLASGADRFVARIEAPPHVLDGLIIDAASALGIEVAARPIPQVAVDLVAETARILAHACGPAQGGTSRATAASSVASAIFGEEDPDREAALQGLCLLRGLGDRIGEKGLYTAKLPAHLPSFRVHTFFRSMEGLFCAPRMEGSVVRYDEPSIERGQTHSVGNDMRSRRMFEMIYCECCGELFIGGRRSAQSSKGSELLTTSPDLEQLPERSSDTLYEKLAHDEYAMFWPSRAEPRNVPATEEWVHRVLDTRNSVILPTGSGEFTVPGSLFRTSLRASTAGSALPRACPSCGSDYSARKKGMGALSPLRSFRTGFAKASQLLATEVFSLLHVSGTATKSIVFSDSRQDAARAALDIERRHHQDMRRQLLVAEIRRLAEENVCMDAAELERQADEAFDRKDKAEYRRLFDLAELARQRGDGSRVALADLLEPQAPRDAILRPLMRRHVELGVHPIDPAGVNLVQDRPWFEWVDPKGRSGTPEWISIDQNDQPGLARSAMVAEQRPLTYEVLFSKNYFALEETGIGYPSITANATPDSDRLDAYLRVFGDSYSVEGNKWTDPAYVDRPEELPRRIRRFAEASSVGQDPNAVMRRLLEELSRNDHDRGVIRLIGLYVKLSKPGDPFYRCATCDRVHLHRGTGFCTRCLEPLPTVPSGSVDELQRANFLARRLARGFQTEDAAFRLSCAELTGQTESPADRLRAFKGIFVDEGRPEKISLRRRAIETDLLSVTTTMEVGIDIGPLQAVYQANMPPQRFNYQQRVGRAGRRGQAFSFVATLCRSRSHDLHYFRNPEAITGDPPPPPFLTRGHGDIALRVARKAWLVGAFGLLRAEDGAAYPGDLLHDTHGEFPGASAVYATDGDWKSRLGFALSKTVSTRDAVIAALADRDPTLSNEMIGGLQVDDLVALIWSFEKEGAASPKPLGEFLAEHGILPMYGMPTRVKPLYMGAKQEGRAAAEFSTVDREQDLAIFEFAPGRSLVRDKRRFESVGLSSVLLSPSPFRRGSDATIAEAWMDEERWIAACPSCGAVASVVQEPTVSVSCCDCRTSLAKELFERYVTPRAFTTTFRSEPADENEDLVAFRRVVTIEANDIAIREIEGSNLSVGSSDKATVLRLNDGIGDGDSVRPFTLFPVESHRVQIAPRRDWRLPGQMLTPEACQKLAAWKRIDGQGDAEVVRLMSRKTTDALFLTPTSVSARLDVGRIGRDVADTGVRAALVSATQLLVQRAALAMDIDPAEFDPLEPRLRNGKPVLQISDFLPNGAGFCRRLGAGAEPEVLRLIRSMVETPTTDPLIKGYLTLHHRRNCKAACYECMLRYGNRQYHGLLDWRLGLAALRVLVDPAWAAGSDGNWTTAAELEDWPTDARDIAMDLVSLSPDVFTLESAGSLQLPAVVRRRSRERYVLVHPLWSEATALESLGTEFEGTTWLIDTFHASRRPQRAIDLARSGRLARAPVDRNA</sequence>
<gene>
    <name evidence="4" type="ORF">DES41_11847</name>
</gene>
<dbReference type="InterPro" id="IPR014001">
    <property type="entry name" value="Helicase_ATP-bd"/>
</dbReference>
<organism evidence="4 5">
    <name type="scientific">Pseudorhodoferax soli</name>
    <dbReference type="NCBI Taxonomy" id="545864"/>
    <lineage>
        <taxon>Bacteria</taxon>
        <taxon>Pseudomonadati</taxon>
        <taxon>Pseudomonadota</taxon>
        <taxon>Betaproteobacteria</taxon>
        <taxon>Burkholderiales</taxon>
        <taxon>Comamonadaceae</taxon>
    </lineage>
</organism>
<proteinExistence type="predicted"/>
<evidence type="ECO:0000313" key="4">
    <source>
        <dbReference type="EMBL" id="RCW63651.1"/>
    </source>
</evidence>
<dbReference type="GO" id="GO:0003676">
    <property type="term" value="F:nucleic acid binding"/>
    <property type="evidence" value="ECO:0007669"/>
    <property type="project" value="InterPro"/>
</dbReference>
<dbReference type="SMART" id="SM00487">
    <property type="entry name" value="DEXDc"/>
    <property type="match status" value="1"/>
</dbReference>
<feature type="domain" description="Helicase ATP-binding" evidence="3">
    <location>
        <begin position="123"/>
        <end position="437"/>
    </location>
</feature>
<reference evidence="4 5" key="1">
    <citation type="submission" date="2018-07" db="EMBL/GenBank/DDBJ databases">
        <title>Genomic Encyclopedia of Type Strains, Phase IV (KMG-IV): sequencing the most valuable type-strain genomes for metagenomic binning, comparative biology and taxonomic classification.</title>
        <authorList>
            <person name="Goeker M."/>
        </authorList>
    </citation>
    <scope>NUCLEOTIDE SEQUENCE [LARGE SCALE GENOMIC DNA]</scope>
    <source>
        <strain evidence="4 5">DSM 21634</strain>
    </source>
</reference>
<accession>A0A368X6L1</accession>
<dbReference type="GO" id="GO:0005524">
    <property type="term" value="F:ATP binding"/>
    <property type="evidence" value="ECO:0007669"/>
    <property type="project" value="UniProtKB-KW"/>
</dbReference>
<evidence type="ECO:0000256" key="1">
    <source>
        <dbReference type="ARBA" id="ARBA00022741"/>
    </source>
</evidence>
<keyword evidence="5" id="KW-1185">Reference proteome</keyword>